<sequence>MNDQATASVHDVDLVLEPRLHVPGAPPRISGRVSLGTPVVRPLTADLATTDPDWRAFLEAEAAHSAYFVLSLFCTFRAAPDGDPIADAAVGVKLHAPDAPADRQPIAWSIDPKRRVRPVPRTGRISLTAKLTIVESTVEYAPEGSREELFVVGMGEHDSDPEWRFRAVSGSPLIGDEELTVVVKAPAGILARADVSVAATVKHRRLGLIPYRADLPPVLRTVELPAQDG</sequence>
<keyword evidence="2" id="KW-1185">Reference proteome</keyword>
<reference evidence="1" key="2">
    <citation type="submission" date="2022-09" db="EMBL/GenBank/DDBJ databases">
        <title>Biosynthetic gene clusters of Dactylosporangioum fulvum.</title>
        <authorList>
            <person name="Caradec T."/>
        </authorList>
    </citation>
    <scope>NUCLEOTIDE SEQUENCE</scope>
    <source>
        <strain evidence="1">NRRL B-16292</strain>
    </source>
</reference>
<reference evidence="1" key="1">
    <citation type="submission" date="2021-04" db="EMBL/GenBank/DDBJ databases">
        <authorList>
            <person name="Hartkoorn R.C."/>
            <person name="Beaudoing E."/>
            <person name="Hot D."/>
        </authorList>
    </citation>
    <scope>NUCLEOTIDE SEQUENCE</scope>
    <source>
        <strain evidence="1">NRRL B-16292</strain>
    </source>
</reference>
<evidence type="ECO:0000313" key="1">
    <source>
        <dbReference type="EMBL" id="UWP86757.1"/>
    </source>
</evidence>
<accession>A0ABY5WB63</accession>
<dbReference type="Proteomes" id="UP001059617">
    <property type="component" value="Chromosome"/>
</dbReference>
<name>A0ABY5WB63_9ACTN</name>
<proteinExistence type="predicted"/>
<dbReference type="RefSeq" id="WP_259866252.1">
    <property type="nucleotide sequence ID" value="NZ_BAAAST010000004.1"/>
</dbReference>
<dbReference type="EMBL" id="CP073720">
    <property type="protein sequence ID" value="UWP86757.1"/>
    <property type="molecule type" value="Genomic_DNA"/>
</dbReference>
<organism evidence="1 2">
    <name type="scientific">Dactylosporangium fulvum</name>
    <dbReference type="NCBI Taxonomy" id="53359"/>
    <lineage>
        <taxon>Bacteria</taxon>
        <taxon>Bacillati</taxon>
        <taxon>Actinomycetota</taxon>
        <taxon>Actinomycetes</taxon>
        <taxon>Micromonosporales</taxon>
        <taxon>Micromonosporaceae</taxon>
        <taxon>Dactylosporangium</taxon>
    </lineage>
</organism>
<evidence type="ECO:0000313" key="2">
    <source>
        <dbReference type="Proteomes" id="UP001059617"/>
    </source>
</evidence>
<protein>
    <submittedName>
        <fullName evidence="1">Uncharacterized protein</fullName>
    </submittedName>
</protein>
<gene>
    <name evidence="1" type="ORF">Dfulv_21945</name>
</gene>